<proteinExistence type="predicted"/>
<evidence type="ECO:0000313" key="2">
    <source>
        <dbReference type="EMBL" id="TFY56704.1"/>
    </source>
</evidence>
<feature type="compositionally biased region" description="Polar residues" evidence="1">
    <location>
        <begin position="692"/>
        <end position="708"/>
    </location>
</feature>
<accession>A0A4Y9Y2L7</accession>
<name>A0A4Y9Y2L7_9APHY</name>
<comment type="caution">
    <text evidence="2">The sequence shown here is derived from an EMBL/GenBank/DDBJ whole genome shotgun (WGS) entry which is preliminary data.</text>
</comment>
<dbReference type="STRING" id="34475.A0A4Y9Y2L7"/>
<dbReference type="AlphaFoldDB" id="A0A4Y9Y2L7"/>
<feature type="region of interest" description="Disordered" evidence="1">
    <location>
        <begin position="304"/>
        <end position="376"/>
    </location>
</feature>
<feature type="compositionally biased region" description="Basic and acidic residues" evidence="1">
    <location>
        <begin position="36"/>
        <end position="60"/>
    </location>
</feature>
<protein>
    <submittedName>
        <fullName evidence="2">Uncharacterized protein</fullName>
    </submittedName>
</protein>
<gene>
    <name evidence="2" type="ORF">EVJ58_g7472</name>
</gene>
<feature type="region of interest" description="Disordered" evidence="1">
    <location>
        <begin position="1"/>
        <end position="146"/>
    </location>
</feature>
<sequence length="742" mass="80693">MEAYKQASAQDDQPRPPGTRPKNKNQHPGNVVKENTVTRRSKEDMAAARKLEAEKQKAADLVRQGKIRSLADVQERLRQRDDAEQSGPPSAAVPPKHRRRGKAQAVLSPKATSPTDIQGVAGPDIVPGSDTDGSNSYADGSNSYDAPTQADYDAMLQSDSEKLPDVSAILESDMMHTPIDVDPMSSDTESAAVIKAVTRRRQVMLKVRPPSERDSKPKSRKKQATMRRSDIEAVSSETTAPADTRGSAAPEQVITTTETQATANLKRKAGGKEIVLDGSVDCIKRQIDSDVVIALPRYHRSLAQPSKKAKAASGSQSVVPSGLLASWKTPPAPDGSQQSTKPPRSMHGKSKSTHNPSLPAPGILPAPKTPQPPTLKTLQPALVKTNAAGAGPVVSRRTAQGVVAVSVVPTPVQGAGGESDGDGTTTVRATNEALPRGTRSRYNTLFMPRLLELLGRLENPWDLQGINPAAEMQRLWEELFPNHRLGYVIQPKTPIYVLTMQRVYNWRSDLGEAAINAVKKYWEDNQLTGTNERAACAAFHIGDDDPYLYGHVKTVKRGDKFVIEHAIIIETLAEHLWIISQIPSHGNPRGALLLACAAAERAWRLGVHGEFPARNRKKHSPRSSKPAMPSFSEKNAGARAKFYMRSIKQLDASAWDAIIERSSTLIRERTGQRNAHDLDDSDVDNSDAMYSDSESGSDTANHPSQAEPTSEHEEYWVPQLLLESPVESDSRSQHDGDSDASG</sequence>
<feature type="region of interest" description="Disordered" evidence="1">
    <location>
        <begin position="205"/>
        <end position="255"/>
    </location>
</feature>
<evidence type="ECO:0000256" key="1">
    <source>
        <dbReference type="SAM" id="MobiDB-lite"/>
    </source>
</evidence>
<reference evidence="2 3" key="1">
    <citation type="submission" date="2019-01" db="EMBL/GenBank/DDBJ databases">
        <title>Genome sequencing of the rare red list fungi Fomitopsis rosea.</title>
        <authorList>
            <person name="Buettner E."/>
            <person name="Kellner H."/>
        </authorList>
    </citation>
    <scope>NUCLEOTIDE SEQUENCE [LARGE SCALE GENOMIC DNA]</scope>
    <source>
        <strain evidence="2 3">DSM 105464</strain>
    </source>
</reference>
<feature type="compositionally biased region" description="Basic and acidic residues" evidence="1">
    <location>
        <begin position="73"/>
        <end position="83"/>
    </location>
</feature>
<feature type="region of interest" description="Disordered" evidence="1">
    <location>
        <begin position="613"/>
        <end position="632"/>
    </location>
</feature>
<dbReference type="Proteomes" id="UP000298390">
    <property type="component" value="Unassembled WGS sequence"/>
</dbReference>
<feature type="compositionally biased region" description="Polar residues" evidence="1">
    <location>
        <begin position="131"/>
        <end position="146"/>
    </location>
</feature>
<feature type="region of interest" description="Disordered" evidence="1">
    <location>
        <begin position="670"/>
        <end position="742"/>
    </location>
</feature>
<organism evidence="2 3">
    <name type="scientific">Rhodofomes roseus</name>
    <dbReference type="NCBI Taxonomy" id="34475"/>
    <lineage>
        <taxon>Eukaryota</taxon>
        <taxon>Fungi</taxon>
        <taxon>Dikarya</taxon>
        <taxon>Basidiomycota</taxon>
        <taxon>Agaricomycotina</taxon>
        <taxon>Agaricomycetes</taxon>
        <taxon>Polyporales</taxon>
        <taxon>Rhodofomes</taxon>
    </lineage>
</organism>
<feature type="compositionally biased region" description="Basic and acidic residues" evidence="1">
    <location>
        <begin position="728"/>
        <end position="742"/>
    </location>
</feature>
<evidence type="ECO:0000313" key="3">
    <source>
        <dbReference type="Proteomes" id="UP000298390"/>
    </source>
</evidence>
<feature type="compositionally biased region" description="Pro residues" evidence="1">
    <location>
        <begin position="358"/>
        <end position="373"/>
    </location>
</feature>
<dbReference type="EMBL" id="SEKV01000482">
    <property type="protein sequence ID" value="TFY56704.1"/>
    <property type="molecule type" value="Genomic_DNA"/>
</dbReference>